<keyword evidence="5 10" id="KW-0808">Transferase</keyword>
<evidence type="ECO:0000256" key="1">
    <source>
        <dbReference type="ARBA" id="ARBA00004828"/>
    </source>
</evidence>
<dbReference type="GO" id="GO:0005737">
    <property type="term" value="C:cytoplasm"/>
    <property type="evidence" value="ECO:0007669"/>
    <property type="project" value="InterPro"/>
</dbReference>
<dbReference type="EMBL" id="MLJW01000146">
    <property type="protein sequence ID" value="OIQ96587.1"/>
    <property type="molecule type" value="Genomic_DNA"/>
</dbReference>
<dbReference type="GO" id="GO:0006526">
    <property type="term" value="P:L-arginine biosynthetic process"/>
    <property type="evidence" value="ECO:0007669"/>
    <property type="project" value="UniProtKB-KW"/>
</dbReference>
<dbReference type="PANTHER" id="PTHR23342:SF0">
    <property type="entry name" value="N-ACETYLGLUTAMATE SYNTHASE, MITOCHONDRIAL"/>
    <property type="match status" value="1"/>
</dbReference>
<gene>
    <name evidence="10" type="primary">argB_7</name>
    <name evidence="10" type="ORF">GALL_214130</name>
</gene>
<comment type="pathway">
    <text evidence="1">Amino-acid biosynthesis; L-arginine biosynthesis; N(2)-acetyl-L-ornithine from L-glutamate: step 2/4.</text>
</comment>
<reference evidence="10" key="1">
    <citation type="submission" date="2016-10" db="EMBL/GenBank/DDBJ databases">
        <title>Sequence of Gallionella enrichment culture.</title>
        <authorList>
            <person name="Poehlein A."/>
            <person name="Muehling M."/>
            <person name="Daniel R."/>
        </authorList>
    </citation>
    <scope>NUCLEOTIDE SEQUENCE</scope>
</reference>
<protein>
    <recommendedName>
        <fullName evidence="2">acetylglutamate kinase</fullName>
        <ecNumber evidence="2">2.7.2.8</ecNumber>
    </recommendedName>
</protein>
<dbReference type="CDD" id="cd04250">
    <property type="entry name" value="AAK_NAGK-C"/>
    <property type="match status" value="1"/>
</dbReference>
<evidence type="ECO:0000256" key="5">
    <source>
        <dbReference type="ARBA" id="ARBA00022679"/>
    </source>
</evidence>
<dbReference type="InterPro" id="IPR001048">
    <property type="entry name" value="Asp/Glu/Uridylate_kinase"/>
</dbReference>
<dbReference type="EC" id="2.7.2.8" evidence="2"/>
<dbReference type="NCBIfam" id="TIGR00761">
    <property type="entry name" value="argB"/>
    <property type="match status" value="1"/>
</dbReference>
<evidence type="ECO:0000256" key="6">
    <source>
        <dbReference type="ARBA" id="ARBA00022741"/>
    </source>
</evidence>
<dbReference type="Pfam" id="PF00696">
    <property type="entry name" value="AA_kinase"/>
    <property type="match status" value="1"/>
</dbReference>
<dbReference type="InterPro" id="IPR036393">
    <property type="entry name" value="AceGlu_kinase-like_sf"/>
</dbReference>
<keyword evidence="8" id="KW-0067">ATP-binding</keyword>
<dbReference type="InterPro" id="IPR037528">
    <property type="entry name" value="ArgB"/>
</dbReference>
<sequence>MSDQTRADERAAWLEKASTLSEALPFFRQHAGETIVIKYGGHAMGDDGLAQLFARDVVLLRQVGINPVVVHGGGPQIGRMLERLKIKSEFIDGLRVTDKDTVEIVEMVLAGSINKQIVSAINQAGGFAVGLSGKDGGLIRARKLRRTQRDPDSEIEKVLDLGFVGEPVEVNPHVLEHFHASDIIPVIAPTGVGPSGETYNINADTSAGAIGGAVGAQRLLFLTDVAGVLDKQGNLIPEMTASQVKALIADGTITGGMIPKVETCLHAVAQGVEAAVILDGRVPHGMLLELFTPHGAGTLIRRDAD</sequence>
<dbReference type="GO" id="GO:0003991">
    <property type="term" value="F:acetylglutamate kinase activity"/>
    <property type="evidence" value="ECO:0007669"/>
    <property type="project" value="UniProtKB-EC"/>
</dbReference>
<dbReference type="InterPro" id="IPR001057">
    <property type="entry name" value="Glu/AcGlu_kinase"/>
</dbReference>
<keyword evidence="3" id="KW-0055">Arginine biosynthesis</keyword>
<dbReference type="GO" id="GO:0005524">
    <property type="term" value="F:ATP binding"/>
    <property type="evidence" value="ECO:0007669"/>
    <property type="project" value="UniProtKB-KW"/>
</dbReference>
<dbReference type="PANTHER" id="PTHR23342">
    <property type="entry name" value="N-ACETYLGLUTAMATE SYNTHASE"/>
    <property type="match status" value="1"/>
</dbReference>
<evidence type="ECO:0000256" key="4">
    <source>
        <dbReference type="ARBA" id="ARBA00022605"/>
    </source>
</evidence>
<evidence type="ECO:0000256" key="2">
    <source>
        <dbReference type="ARBA" id="ARBA00013065"/>
    </source>
</evidence>
<evidence type="ECO:0000313" key="10">
    <source>
        <dbReference type="EMBL" id="OIQ96587.1"/>
    </source>
</evidence>
<evidence type="ECO:0000256" key="8">
    <source>
        <dbReference type="ARBA" id="ARBA00022840"/>
    </source>
</evidence>
<accession>A0A1J5S4B4</accession>
<keyword evidence="4" id="KW-0028">Amino-acid biosynthesis</keyword>
<organism evidence="10">
    <name type="scientific">mine drainage metagenome</name>
    <dbReference type="NCBI Taxonomy" id="410659"/>
    <lineage>
        <taxon>unclassified sequences</taxon>
        <taxon>metagenomes</taxon>
        <taxon>ecological metagenomes</taxon>
    </lineage>
</organism>
<feature type="domain" description="Aspartate/glutamate/uridylate kinase" evidence="9">
    <location>
        <begin position="34"/>
        <end position="278"/>
    </location>
</feature>
<dbReference type="InterPro" id="IPR004662">
    <property type="entry name" value="AcgluKinase_fam"/>
</dbReference>
<dbReference type="Gene3D" id="3.40.1160.10">
    <property type="entry name" value="Acetylglutamate kinase-like"/>
    <property type="match status" value="1"/>
</dbReference>
<evidence type="ECO:0000256" key="3">
    <source>
        <dbReference type="ARBA" id="ARBA00022571"/>
    </source>
</evidence>
<evidence type="ECO:0000256" key="7">
    <source>
        <dbReference type="ARBA" id="ARBA00022777"/>
    </source>
</evidence>
<keyword evidence="7 10" id="KW-0418">Kinase</keyword>
<name>A0A1J5S4B4_9ZZZZ</name>
<proteinExistence type="inferred from homology"/>
<keyword evidence="6" id="KW-0547">Nucleotide-binding</keyword>
<dbReference type="PRINTS" id="PR00474">
    <property type="entry name" value="GLU5KINASE"/>
</dbReference>
<dbReference type="FunFam" id="3.40.1160.10:FF:000004">
    <property type="entry name" value="Acetylglutamate kinase"/>
    <property type="match status" value="1"/>
</dbReference>
<comment type="caution">
    <text evidence="10">The sequence shown here is derived from an EMBL/GenBank/DDBJ whole genome shotgun (WGS) entry which is preliminary data.</text>
</comment>
<dbReference type="InterPro" id="IPR041727">
    <property type="entry name" value="NAGK-C"/>
</dbReference>
<dbReference type="HAMAP" id="MF_00082">
    <property type="entry name" value="ArgB"/>
    <property type="match status" value="1"/>
</dbReference>
<evidence type="ECO:0000259" key="9">
    <source>
        <dbReference type="Pfam" id="PF00696"/>
    </source>
</evidence>
<dbReference type="AlphaFoldDB" id="A0A1J5S4B4"/>
<dbReference type="PIRSF" id="PIRSF000728">
    <property type="entry name" value="NAGK"/>
    <property type="match status" value="1"/>
</dbReference>
<dbReference type="SUPFAM" id="SSF53633">
    <property type="entry name" value="Carbamate kinase-like"/>
    <property type="match status" value="1"/>
</dbReference>